<protein>
    <submittedName>
        <fullName evidence="1">Uncharacterized protein</fullName>
    </submittedName>
</protein>
<dbReference type="EMBL" id="BTFZ01000020">
    <property type="protein sequence ID" value="GMM38647.1"/>
    <property type="molecule type" value="Genomic_DNA"/>
</dbReference>
<proteinExistence type="predicted"/>
<gene>
    <name evidence="1" type="ORF">DASC09_059860</name>
</gene>
<accession>A0AAV5QW42</accession>
<organism evidence="1 2">
    <name type="scientific">Saccharomycopsis crataegensis</name>
    <dbReference type="NCBI Taxonomy" id="43959"/>
    <lineage>
        <taxon>Eukaryota</taxon>
        <taxon>Fungi</taxon>
        <taxon>Dikarya</taxon>
        <taxon>Ascomycota</taxon>
        <taxon>Saccharomycotina</taxon>
        <taxon>Saccharomycetes</taxon>
        <taxon>Saccharomycopsidaceae</taxon>
        <taxon>Saccharomycopsis</taxon>
    </lineage>
</organism>
<comment type="caution">
    <text evidence="1">The sequence shown here is derived from an EMBL/GenBank/DDBJ whole genome shotgun (WGS) entry which is preliminary data.</text>
</comment>
<name>A0AAV5QW42_9ASCO</name>
<evidence type="ECO:0000313" key="1">
    <source>
        <dbReference type="EMBL" id="GMM38647.1"/>
    </source>
</evidence>
<keyword evidence="2" id="KW-1185">Reference proteome</keyword>
<dbReference type="AlphaFoldDB" id="A0AAV5QW42"/>
<dbReference type="GeneID" id="90076635"/>
<dbReference type="Proteomes" id="UP001360560">
    <property type="component" value="Unassembled WGS sequence"/>
</dbReference>
<sequence length="159" mass="18988">MCLREEISLEHFKKVSIFFDMDPEETLKSIPEVSLDIVGNDISKYTPLAAMLISISRNQEIVDYIKNRELMNESWYRRGSLYDIDETSSDDTLFFMINLSMGEIYLLKKQKKKVVFSLWQIMNLPEFCRTSDYFMVFWAVPPSKNWMSLRKYFLMRLKC</sequence>
<reference evidence="1 2" key="1">
    <citation type="journal article" date="2023" name="Elife">
        <title>Identification of key yeast species and microbe-microbe interactions impacting larval growth of Drosophila in the wild.</title>
        <authorList>
            <person name="Mure A."/>
            <person name="Sugiura Y."/>
            <person name="Maeda R."/>
            <person name="Honda K."/>
            <person name="Sakurai N."/>
            <person name="Takahashi Y."/>
            <person name="Watada M."/>
            <person name="Katoh T."/>
            <person name="Gotoh A."/>
            <person name="Gotoh Y."/>
            <person name="Taniguchi I."/>
            <person name="Nakamura K."/>
            <person name="Hayashi T."/>
            <person name="Katayama T."/>
            <person name="Uemura T."/>
            <person name="Hattori Y."/>
        </authorList>
    </citation>
    <scope>NUCLEOTIDE SEQUENCE [LARGE SCALE GENOMIC DNA]</scope>
    <source>
        <strain evidence="1 2">SC-9</strain>
    </source>
</reference>
<evidence type="ECO:0000313" key="2">
    <source>
        <dbReference type="Proteomes" id="UP001360560"/>
    </source>
</evidence>
<dbReference type="RefSeq" id="XP_064855642.1">
    <property type="nucleotide sequence ID" value="XM_064999570.1"/>
</dbReference>